<accession>A0A329MW91</accession>
<evidence type="ECO:0000313" key="2">
    <source>
        <dbReference type="EMBL" id="RAV23096.1"/>
    </source>
</evidence>
<dbReference type="SMART" id="SM00710">
    <property type="entry name" value="PbH1"/>
    <property type="match status" value="7"/>
</dbReference>
<dbReference type="Gene3D" id="2.160.20.10">
    <property type="entry name" value="Single-stranded right-handed beta-helix, Pectin lyase-like"/>
    <property type="match status" value="1"/>
</dbReference>
<proteinExistence type="predicted"/>
<dbReference type="OrthoDB" id="211073at2"/>
<name>A0A329MW91_9BACL</name>
<protein>
    <recommendedName>
        <fullName evidence="1">Periplasmic copper-binding protein NosD beta helix domain-containing protein</fullName>
    </recommendedName>
</protein>
<dbReference type="Proteomes" id="UP000250369">
    <property type="component" value="Unassembled WGS sequence"/>
</dbReference>
<comment type="caution">
    <text evidence="2">The sequence shown here is derived from an EMBL/GenBank/DDBJ whole genome shotgun (WGS) entry which is preliminary data.</text>
</comment>
<evidence type="ECO:0000313" key="3">
    <source>
        <dbReference type="Proteomes" id="UP000250369"/>
    </source>
</evidence>
<evidence type="ECO:0000259" key="1">
    <source>
        <dbReference type="Pfam" id="PF05048"/>
    </source>
</evidence>
<dbReference type="EMBL" id="QMFB01000001">
    <property type="protein sequence ID" value="RAV23096.1"/>
    <property type="molecule type" value="Genomic_DNA"/>
</dbReference>
<gene>
    <name evidence="2" type="ORF">DQG23_02565</name>
</gene>
<organism evidence="2 3">
    <name type="scientific">Paenibacillus contaminans</name>
    <dbReference type="NCBI Taxonomy" id="450362"/>
    <lineage>
        <taxon>Bacteria</taxon>
        <taxon>Bacillati</taxon>
        <taxon>Bacillota</taxon>
        <taxon>Bacilli</taxon>
        <taxon>Bacillales</taxon>
        <taxon>Paenibacillaceae</taxon>
        <taxon>Paenibacillus</taxon>
    </lineage>
</organism>
<reference evidence="2 3" key="1">
    <citation type="journal article" date="2009" name="Int. J. Syst. Evol. Microbiol.">
        <title>Paenibacillus contaminans sp. nov., isolated from a contaminated laboratory plate.</title>
        <authorList>
            <person name="Chou J.H."/>
            <person name="Lee J.H."/>
            <person name="Lin M.C."/>
            <person name="Chang P.S."/>
            <person name="Arun A.B."/>
            <person name="Young C.C."/>
            <person name="Chen W.M."/>
        </authorList>
    </citation>
    <scope>NUCLEOTIDE SEQUENCE [LARGE SCALE GENOMIC DNA]</scope>
    <source>
        <strain evidence="2 3">CKOBP-6</strain>
    </source>
</reference>
<dbReference type="InterPro" id="IPR011050">
    <property type="entry name" value="Pectin_lyase_fold/virulence"/>
</dbReference>
<dbReference type="RefSeq" id="WP_113029207.1">
    <property type="nucleotide sequence ID" value="NZ_QMFB01000001.1"/>
</dbReference>
<dbReference type="Pfam" id="PF05048">
    <property type="entry name" value="NosD"/>
    <property type="match status" value="1"/>
</dbReference>
<sequence>MEVIEITVGHQGAALTGTTNEIIQLAIDRVSSLGGGIVTLLPGKYAMHDSIHLRSNVVLRGSGTDTVLWKPPSVSSPVKGLNGYGLYAVAVDHPDKFDIGSGIFITDDLSNAFYDTVATVCWKDGNDLGLSKPLNHDISARAKGTATTVYPIVCGYDVENVRLEHFVIEGNASENKYIHGCRGGGVFFMRSKHIQMANLTVKDYNGDGISFQQCINTHIENCSCLNNAGIGLHPGSGSVGFVIRNSTFRGNKEDGIYYCLRVSYSSCENCIIENNGRDGLSIGHRDTDLIIRGNLVKGNGRYGVYLRNDAGGRSGDRVLIAHNEFQDNCADSGNAELFFDAAAEDVRLIGNAFTAVERQRDSLFSGVYVNHPGCIGYIDGNRTSGYSLLSADSATSLINFSTALPEQALDVEHKPVPAGAMRHLNG</sequence>
<keyword evidence="3" id="KW-1185">Reference proteome</keyword>
<feature type="domain" description="Periplasmic copper-binding protein NosD beta helix" evidence="1">
    <location>
        <begin position="145"/>
        <end position="354"/>
    </location>
</feature>
<dbReference type="InterPro" id="IPR006626">
    <property type="entry name" value="PbH1"/>
</dbReference>
<dbReference type="SUPFAM" id="SSF51126">
    <property type="entry name" value="Pectin lyase-like"/>
    <property type="match status" value="1"/>
</dbReference>
<dbReference type="InterPro" id="IPR012334">
    <property type="entry name" value="Pectin_lyas_fold"/>
</dbReference>
<dbReference type="AlphaFoldDB" id="A0A329MW91"/>
<dbReference type="InterPro" id="IPR007742">
    <property type="entry name" value="NosD_dom"/>
</dbReference>